<dbReference type="EMBL" id="BSTI01000005">
    <property type="protein sequence ID" value="GLY66346.1"/>
    <property type="molecule type" value="Genomic_DNA"/>
</dbReference>
<proteinExistence type="predicted"/>
<comment type="subcellular location">
    <subcellularLocation>
        <location evidence="1">Membrane</location>
    </subcellularLocation>
</comment>
<evidence type="ECO:0000313" key="4">
    <source>
        <dbReference type="Proteomes" id="UP001165136"/>
    </source>
</evidence>
<reference evidence="3" key="1">
    <citation type="submission" date="2023-03" db="EMBL/GenBank/DDBJ databases">
        <title>Amycolatopsis taiwanensis NBRC 103393.</title>
        <authorList>
            <person name="Ichikawa N."/>
            <person name="Sato H."/>
            <person name="Tonouchi N."/>
        </authorList>
    </citation>
    <scope>NUCLEOTIDE SEQUENCE</scope>
    <source>
        <strain evidence="3">NBRC 103393</strain>
    </source>
</reference>
<keyword evidence="2" id="KW-0472">Membrane</keyword>
<evidence type="ECO:0000313" key="3">
    <source>
        <dbReference type="EMBL" id="GLY66346.1"/>
    </source>
</evidence>
<dbReference type="AlphaFoldDB" id="A0A9W6R0G8"/>
<keyword evidence="4" id="KW-1185">Reference proteome</keyword>
<organism evidence="3 4">
    <name type="scientific">Amycolatopsis taiwanensis</name>
    <dbReference type="NCBI Taxonomy" id="342230"/>
    <lineage>
        <taxon>Bacteria</taxon>
        <taxon>Bacillati</taxon>
        <taxon>Actinomycetota</taxon>
        <taxon>Actinomycetes</taxon>
        <taxon>Pseudonocardiales</taxon>
        <taxon>Pseudonocardiaceae</taxon>
        <taxon>Amycolatopsis</taxon>
    </lineage>
</organism>
<sequence>MTDGMARRRATVLSVLTAMIVLGAGVSVWAWSQARAPHGGNVAVADTAATAEVSDQVGAAVKQVFSYDYANLDRTERAASSLLVDAAVSQYQASFAAAKQQAVDQKLVRTTTIGSIGVRELTAEEARLLVFVDQQTLNTVTNQQNSSVAALEVEARKVDGAWKIAGMTAL</sequence>
<dbReference type="Proteomes" id="UP001165136">
    <property type="component" value="Unassembled WGS sequence"/>
</dbReference>
<protein>
    <recommendedName>
        <fullName evidence="5">Mce-associated membrane protein</fullName>
    </recommendedName>
</protein>
<accession>A0A9W6R0G8</accession>
<dbReference type="GO" id="GO:0016020">
    <property type="term" value="C:membrane"/>
    <property type="evidence" value="ECO:0007669"/>
    <property type="project" value="UniProtKB-SubCell"/>
</dbReference>
<evidence type="ECO:0000256" key="1">
    <source>
        <dbReference type="ARBA" id="ARBA00004370"/>
    </source>
</evidence>
<comment type="caution">
    <text evidence="3">The sequence shown here is derived from an EMBL/GenBank/DDBJ whole genome shotgun (WGS) entry which is preliminary data.</text>
</comment>
<dbReference type="PANTHER" id="PTHR37042:SF4">
    <property type="entry name" value="OUTER MEMBRANE PROTEIN RV1973"/>
    <property type="match status" value="1"/>
</dbReference>
<dbReference type="RefSeq" id="WP_285487162.1">
    <property type="nucleotide sequence ID" value="NZ_BSTI01000005.1"/>
</dbReference>
<gene>
    <name evidence="3" type="ORF">Atai01_29650</name>
</gene>
<evidence type="ECO:0000256" key="2">
    <source>
        <dbReference type="ARBA" id="ARBA00023136"/>
    </source>
</evidence>
<dbReference type="PANTHER" id="PTHR37042">
    <property type="entry name" value="OUTER MEMBRANE PROTEIN RV1973"/>
    <property type="match status" value="1"/>
</dbReference>
<name>A0A9W6R0G8_9PSEU</name>
<evidence type="ECO:0008006" key="5">
    <source>
        <dbReference type="Google" id="ProtNLM"/>
    </source>
</evidence>